<dbReference type="PANTHER" id="PTHR31314">
    <property type="entry name" value="MYB FAMILY TRANSCRIPTION FACTOR PHL7-LIKE"/>
    <property type="match status" value="1"/>
</dbReference>
<evidence type="ECO:0000256" key="5">
    <source>
        <dbReference type="SAM" id="MobiDB-lite"/>
    </source>
</evidence>
<dbReference type="NCBIfam" id="TIGR01557">
    <property type="entry name" value="myb_SHAQKYF"/>
    <property type="match status" value="1"/>
</dbReference>
<sequence>MEESNHTGCSKTSASLQDHDESAGGENDEEESRPKKGGSSSNSTVEESENKSSVRPYVRSKLPRLRWTPELHLCFVKAVERLGGQERATPKLVLQLMNVNGLSIAHVKSHLQMYRSKKVDDPSQGMADHRHLVESGDRNIYNLSQLPMLQGYNQYQRQNSSFRYGDASWNAREHFIYNPHVGRCVIDRTRPGSYGTVAERIFGSSNNGNWSANSAKLQMAGASSLIAQSKWKNEELKGDQQLPQSLHNNRFWQPQPSPSLVDVSPLVLPQMQTKVGESSSTHFKKFLPSDSKSTTGSVQEWKTLKRKASDCNLDLDLSLKLTPTKDHDSNQRSLEDSAKVNSELSLSLYSPSSSKLSRLKREGDGNKDHGKRASTLDLTI</sequence>
<dbReference type="InterPro" id="IPR001005">
    <property type="entry name" value="SANT/Myb"/>
</dbReference>
<keyword evidence="2" id="KW-0805">Transcription regulation</keyword>
<dbReference type="SUPFAM" id="SSF46689">
    <property type="entry name" value="Homeodomain-like"/>
    <property type="match status" value="1"/>
</dbReference>
<dbReference type="GO" id="GO:0003677">
    <property type="term" value="F:DNA binding"/>
    <property type="evidence" value="ECO:0007669"/>
    <property type="project" value="InterPro"/>
</dbReference>
<evidence type="ECO:0000256" key="4">
    <source>
        <dbReference type="ARBA" id="ARBA00023242"/>
    </source>
</evidence>
<dbReference type="EMBL" id="GILB01000227">
    <property type="protein sequence ID" value="NUU80560.1"/>
    <property type="molecule type" value="Transcribed_RNA"/>
</dbReference>
<feature type="domain" description="HTH myb-type" evidence="6">
    <location>
        <begin position="59"/>
        <end position="119"/>
    </location>
</feature>
<feature type="compositionally biased region" description="Polar residues" evidence="5">
    <location>
        <begin position="1"/>
        <end position="16"/>
    </location>
</feature>
<reference evidence="7" key="1">
    <citation type="submission" date="2020-03" db="EMBL/GenBank/DDBJ databases">
        <authorList>
            <person name="Zhang R."/>
        </authorList>
    </citation>
    <scope>NUCLEOTIDE SEQUENCE</scope>
</reference>
<comment type="subcellular location">
    <subcellularLocation>
        <location evidence="1">Nucleus</location>
    </subcellularLocation>
</comment>
<feature type="region of interest" description="Disordered" evidence="5">
    <location>
        <begin position="278"/>
        <end position="298"/>
    </location>
</feature>
<dbReference type="GO" id="GO:0005634">
    <property type="term" value="C:nucleus"/>
    <property type="evidence" value="ECO:0007669"/>
    <property type="project" value="UniProtKB-SubCell"/>
</dbReference>
<dbReference type="InterPro" id="IPR017930">
    <property type="entry name" value="Myb_dom"/>
</dbReference>
<dbReference type="InterPro" id="IPR006447">
    <property type="entry name" value="Myb_dom_plants"/>
</dbReference>
<evidence type="ECO:0000256" key="2">
    <source>
        <dbReference type="ARBA" id="ARBA00023015"/>
    </source>
</evidence>
<proteinExistence type="predicted"/>
<feature type="region of interest" description="Disordered" evidence="5">
    <location>
        <begin position="351"/>
        <end position="380"/>
    </location>
</feature>
<feature type="region of interest" description="Disordered" evidence="5">
    <location>
        <begin position="1"/>
        <end position="56"/>
    </location>
</feature>
<dbReference type="PANTHER" id="PTHR31314:SF175">
    <property type="entry name" value="HTH MYB-TYPE DOMAIN-CONTAINING PROTEIN"/>
    <property type="match status" value="1"/>
</dbReference>
<dbReference type="AlphaFoldDB" id="A0A6M2E6A5"/>
<evidence type="ECO:0000256" key="1">
    <source>
        <dbReference type="ARBA" id="ARBA00004123"/>
    </source>
</evidence>
<keyword evidence="4" id="KW-0539">Nucleus</keyword>
<dbReference type="InterPro" id="IPR009057">
    <property type="entry name" value="Homeodomain-like_sf"/>
</dbReference>
<feature type="compositionally biased region" description="Basic and acidic residues" evidence="5">
    <location>
        <begin position="359"/>
        <end position="368"/>
    </location>
</feature>
<dbReference type="GO" id="GO:0003700">
    <property type="term" value="F:DNA-binding transcription factor activity"/>
    <property type="evidence" value="ECO:0007669"/>
    <property type="project" value="InterPro"/>
</dbReference>
<evidence type="ECO:0000256" key="3">
    <source>
        <dbReference type="ARBA" id="ARBA00023163"/>
    </source>
</evidence>
<evidence type="ECO:0000313" key="7">
    <source>
        <dbReference type="EMBL" id="NUU80560.1"/>
    </source>
</evidence>
<name>A0A6M2E6A5_9ROSI</name>
<dbReference type="PROSITE" id="PS51294">
    <property type="entry name" value="HTH_MYB"/>
    <property type="match status" value="1"/>
</dbReference>
<dbReference type="InterPro" id="IPR046955">
    <property type="entry name" value="PHR1-like"/>
</dbReference>
<organism evidence="7">
    <name type="scientific">Populus davidiana</name>
    <dbReference type="NCBI Taxonomy" id="266767"/>
    <lineage>
        <taxon>Eukaryota</taxon>
        <taxon>Viridiplantae</taxon>
        <taxon>Streptophyta</taxon>
        <taxon>Embryophyta</taxon>
        <taxon>Tracheophyta</taxon>
        <taxon>Spermatophyta</taxon>
        <taxon>Magnoliopsida</taxon>
        <taxon>eudicotyledons</taxon>
        <taxon>Gunneridae</taxon>
        <taxon>Pentapetalae</taxon>
        <taxon>rosids</taxon>
        <taxon>fabids</taxon>
        <taxon>Malpighiales</taxon>
        <taxon>Salicaceae</taxon>
        <taxon>Saliceae</taxon>
        <taxon>Populus</taxon>
    </lineage>
</organism>
<dbReference type="Pfam" id="PF00249">
    <property type="entry name" value="Myb_DNA-binding"/>
    <property type="match status" value="1"/>
</dbReference>
<evidence type="ECO:0000259" key="6">
    <source>
        <dbReference type="PROSITE" id="PS51294"/>
    </source>
</evidence>
<dbReference type="Gene3D" id="1.10.10.60">
    <property type="entry name" value="Homeodomain-like"/>
    <property type="match status" value="1"/>
</dbReference>
<accession>A0A6M2E6A5</accession>
<keyword evidence="3" id="KW-0804">Transcription</keyword>
<dbReference type="FunFam" id="1.10.10.60:FF:000002">
    <property type="entry name" value="Myb family transcription factor"/>
    <property type="match status" value="1"/>
</dbReference>
<protein>
    <recommendedName>
        <fullName evidence="6">HTH myb-type domain-containing protein</fullName>
    </recommendedName>
</protein>